<evidence type="ECO:0000256" key="2">
    <source>
        <dbReference type="SAM" id="SignalP"/>
    </source>
</evidence>
<gene>
    <name evidence="5" type="ORF">SCD92_19365</name>
</gene>
<evidence type="ECO:0000259" key="4">
    <source>
        <dbReference type="Pfam" id="PF18559"/>
    </source>
</evidence>
<dbReference type="InterPro" id="IPR041443">
    <property type="entry name" value="Exop_C"/>
</dbReference>
<comment type="caution">
    <text evidence="5">The sequence shown here is derived from an EMBL/GenBank/DDBJ whole genome shotgun (WGS) entry which is preliminary data.</text>
</comment>
<dbReference type="RefSeq" id="WP_302721156.1">
    <property type="nucleotide sequence ID" value="NZ_JAULRU010000257.1"/>
</dbReference>
<evidence type="ECO:0000313" key="6">
    <source>
        <dbReference type="Proteomes" id="UP001273505"/>
    </source>
</evidence>
<protein>
    <submittedName>
        <fullName evidence="5">GDSL-type esterase/lipase family protein</fullName>
    </submittedName>
</protein>
<dbReference type="Pfam" id="PF18559">
    <property type="entry name" value="Exop_C"/>
    <property type="match status" value="1"/>
</dbReference>
<feature type="chain" id="PRO_5047534219" evidence="2">
    <location>
        <begin position="29"/>
        <end position="425"/>
    </location>
</feature>
<accession>A0ABU4S2Y0</accession>
<organism evidence="5 6">
    <name type="scientific">Gilvimarinus gilvus</name>
    <dbReference type="NCBI Taxonomy" id="3058038"/>
    <lineage>
        <taxon>Bacteria</taxon>
        <taxon>Pseudomonadati</taxon>
        <taxon>Pseudomonadota</taxon>
        <taxon>Gammaproteobacteria</taxon>
        <taxon>Cellvibrionales</taxon>
        <taxon>Cellvibrionaceae</taxon>
        <taxon>Gilvimarinus</taxon>
    </lineage>
</organism>
<dbReference type="Proteomes" id="UP001273505">
    <property type="component" value="Unassembled WGS sequence"/>
</dbReference>
<comment type="similarity">
    <text evidence="1">Belongs to the 'GDSL' lipolytic enzyme family. Platelet-activating factor acetylhydrolase IB beta/gamma subunits subfamily.</text>
</comment>
<proteinExistence type="inferred from homology"/>
<keyword evidence="2" id="KW-0732">Signal</keyword>
<dbReference type="InterPro" id="IPR013830">
    <property type="entry name" value="SGNH_hydro"/>
</dbReference>
<dbReference type="Pfam" id="PF13472">
    <property type="entry name" value="Lipase_GDSL_2"/>
    <property type="match status" value="1"/>
</dbReference>
<dbReference type="EMBL" id="JAXAFO010000073">
    <property type="protein sequence ID" value="MDX6851530.1"/>
    <property type="molecule type" value="Genomic_DNA"/>
</dbReference>
<dbReference type="InterPro" id="IPR036514">
    <property type="entry name" value="SGNH_hydro_sf"/>
</dbReference>
<dbReference type="Gene3D" id="2.60.120.430">
    <property type="entry name" value="Galactose-binding lectin"/>
    <property type="match status" value="1"/>
</dbReference>
<name>A0ABU4S2Y0_9GAMM</name>
<sequence length="425" mass="47113">MKIIAQSAIAITSLLASLVSAHSASDSAQNQLQLWPAVHEQTVNAHNHDDVQPWHGDVLNLGDERKTILSKNQNGDLVFEFENAWWSAFSINLKQPANLEKFRRGGLLLNLSVESFQEAGMDITWQCGPGCERKASATQQMGAFLGAGTQSLLVPSSCFIRDTDNAGYVKTPLRIGAGGTGKVAFSGIKWVDSLNEVKATVLECPNYKTVALEPAPLTEHWALSWWMPRHEVKVKLAQTTDPELVFIGDSITEGWENAGAGVFEKYFGQYETLTLGFGGDRTENVLWRLNHGEVDNIDPKLVVLMIGTNNTGHRQDSPALVAEGIKAILDKLQQKLPNTKVLLHAIFPRSATADNHLREINSLINARIRNFADGERVFFKDINSEFLTEDGVLTEKVMPDLLHPEEYGYSLWAEAIKDDIKRLVK</sequence>
<feature type="domain" description="ExoP galactose-binding-like" evidence="4">
    <location>
        <begin position="71"/>
        <end position="190"/>
    </location>
</feature>
<feature type="domain" description="SGNH hydrolase-type esterase" evidence="3">
    <location>
        <begin position="246"/>
        <end position="410"/>
    </location>
</feature>
<dbReference type="SUPFAM" id="SSF52266">
    <property type="entry name" value="SGNH hydrolase"/>
    <property type="match status" value="1"/>
</dbReference>
<evidence type="ECO:0000256" key="1">
    <source>
        <dbReference type="ARBA" id="ARBA00038184"/>
    </source>
</evidence>
<keyword evidence="6" id="KW-1185">Reference proteome</keyword>
<dbReference type="PANTHER" id="PTHR11852:SF0">
    <property type="entry name" value="PLATELET-ACTIVATING FACTOR ACETYLHYDROLASE IB SUBUNIT BETA HOMOLOG"/>
    <property type="match status" value="1"/>
</dbReference>
<reference evidence="5 6" key="1">
    <citation type="submission" date="2023-11" db="EMBL/GenBank/DDBJ databases">
        <title>Gilvimarinus fulvus sp. nov., isolated from the surface of Kelp.</title>
        <authorList>
            <person name="Sun Y.Y."/>
            <person name="Gong Y."/>
            <person name="Du Z.J."/>
        </authorList>
    </citation>
    <scope>NUCLEOTIDE SEQUENCE [LARGE SCALE GENOMIC DNA]</scope>
    <source>
        <strain evidence="5 6">SDUM040013</strain>
    </source>
</reference>
<dbReference type="Gene3D" id="3.40.50.1110">
    <property type="entry name" value="SGNH hydrolase"/>
    <property type="match status" value="1"/>
</dbReference>
<evidence type="ECO:0000259" key="3">
    <source>
        <dbReference type="Pfam" id="PF13472"/>
    </source>
</evidence>
<dbReference type="PANTHER" id="PTHR11852">
    <property type="entry name" value="PLATELET-ACTIVATING FACTOR ACETYLHYDROLASE"/>
    <property type="match status" value="1"/>
</dbReference>
<evidence type="ECO:0000313" key="5">
    <source>
        <dbReference type="EMBL" id="MDX6851530.1"/>
    </source>
</evidence>
<feature type="signal peptide" evidence="2">
    <location>
        <begin position="1"/>
        <end position="28"/>
    </location>
</feature>